<evidence type="ECO:0000259" key="7">
    <source>
        <dbReference type="PROSITE" id="PS50850"/>
    </source>
</evidence>
<keyword evidence="9" id="KW-1185">Reference proteome</keyword>
<keyword evidence="5 6" id="KW-0472">Membrane</keyword>
<protein>
    <submittedName>
        <fullName evidence="8">MFS transporter</fullName>
    </submittedName>
</protein>
<keyword evidence="4 6" id="KW-1133">Transmembrane helix</keyword>
<dbReference type="InterPro" id="IPR011701">
    <property type="entry name" value="MFS"/>
</dbReference>
<feature type="transmembrane region" description="Helical" evidence="6">
    <location>
        <begin position="12"/>
        <end position="38"/>
    </location>
</feature>
<gene>
    <name evidence="8" type="ORF">HHL09_15405</name>
</gene>
<feature type="domain" description="Major facilitator superfamily (MFS) profile" evidence="7">
    <location>
        <begin position="13"/>
        <end position="388"/>
    </location>
</feature>
<dbReference type="EMBL" id="CP051774">
    <property type="protein sequence ID" value="QJE97114.1"/>
    <property type="molecule type" value="Genomic_DNA"/>
</dbReference>
<feature type="transmembrane region" description="Helical" evidence="6">
    <location>
        <begin position="104"/>
        <end position="126"/>
    </location>
</feature>
<reference evidence="8 9" key="1">
    <citation type="submission" date="2020-04" db="EMBL/GenBank/DDBJ databases">
        <title>Luteolibacter sp. G-1-1-1 isolated from soil.</title>
        <authorList>
            <person name="Dahal R.H."/>
        </authorList>
    </citation>
    <scope>NUCLEOTIDE SEQUENCE [LARGE SCALE GENOMIC DNA]</scope>
    <source>
        <strain evidence="8 9">G-1-1-1</strain>
    </source>
</reference>
<dbReference type="InterPro" id="IPR036259">
    <property type="entry name" value="MFS_trans_sf"/>
</dbReference>
<dbReference type="PANTHER" id="PTHR43124">
    <property type="entry name" value="PURINE EFFLUX PUMP PBUE"/>
    <property type="match status" value="1"/>
</dbReference>
<evidence type="ECO:0000256" key="4">
    <source>
        <dbReference type="ARBA" id="ARBA00022989"/>
    </source>
</evidence>
<evidence type="ECO:0000256" key="3">
    <source>
        <dbReference type="ARBA" id="ARBA00022692"/>
    </source>
</evidence>
<sequence>MNDLGKGSRSLLPIFLLSAAGFTVLTTEFIIVGLLPAMARDLRVSVPTAGLLVTLFAFTVAAVGPPLTAFASRFERKRLFVATLVLFSVSNLLAALSANFGVMAFARFIPAVMLPIFWALASETAVQITGPEKAGKAISMVSFGVVAATIFGIPIGTLVADAFGWRVAFGSLAALAFAKAALLFFFLPSMAGKKEEASVLKQMSILRDPMIAGHVLLSLLVFAGMFTSYTYLADILERLGHFDGATVGWILMGFGGMGLLGNWLGGRLVDRSALGASITFSIPIAIAMISVVPVVQSFGWLAVVLGIWGTAQAALFTVSHVRVMKSASANAALGASLNISGANMGIGLGAMVGGRVIDHYGLSFVGWAAAGVVGIAVILSVVLMFARRSKECPAGIVECSGGL</sequence>
<dbReference type="PROSITE" id="PS50850">
    <property type="entry name" value="MFS"/>
    <property type="match status" value="1"/>
</dbReference>
<feature type="transmembrane region" description="Helical" evidence="6">
    <location>
        <begin position="79"/>
        <end position="98"/>
    </location>
</feature>
<dbReference type="PANTHER" id="PTHR43124:SF10">
    <property type="entry name" value="PURINE EFFLUX PUMP PBUE"/>
    <property type="match status" value="1"/>
</dbReference>
<proteinExistence type="predicted"/>
<feature type="transmembrane region" description="Helical" evidence="6">
    <location>
        <begin position="331"/>
        <end position="352"/>
    </location>
</feature>
<dbReference type="InterPro" id="IPR020846">
    <property type="entry name" value="MFS_dom"/>
</dbReference>
<evidence type="ECO:0000256" key="6">
    <source>
        <dbReference type="SAM" id="Phobius"/>
    </source>
</evidence>
<evidence type="ECO:0000256" key="2">
    <source>
        <dbReference type="ARBA" id="ARBA00022475"/>
    </source>
</evidence>
<feature type="transmembrane region" description="Helical" evidence="6">
    <location>
        <begin position="138"/>
        <end position="159"/>
    </location>
</feature>
<feature type="transmembrane region" description="Helical" evidence="6">
    <location>
        <begin position="298"/>
        <end position="319"/>
    </location>
</feature>
<keyword evidence="3 6" id="KW-0812">Transmembrane</keyword>
<dbReference type="RefSeq" id="WP_169455514.1">
    <property type="nucleotide sequence ID" value="NZ_CP051774.1"/>
</dbReference>
<evidence type="ECO:0000313" key="9">
    <source>
        <dbReference type="Proteomes" id="UP000501812"/>
    </source>
</evidence>
<dbReference type="Proteomes" id="UP000501812">
    <property type="component" value="Chromosome"/>
</dbReference>
<feature type="transmembrane region" description="Helical" evidence="6">
    <location>
        <begin position="244"/>
        <end position="265"/>
    </location>
</feature>
<evidence type="ECO:0000256" key="1">
    <source>
        <dbReference type="ARBA" id="ARBA00004651"/>
    </source>
</evidence>
<feature type="transmembrane region" description="Helical" evidence="6">
    <location>
        <begin position="165"/>
        <end position="190"/>
    </location>
</feature>
<feature type="transmembrane region" description="Helical" evidence="6">
    <location>
        <begin position="211"/>
        <end position="232"/>
    </location>
</feature>
<evidence type="ECO:0000313" key="8">
    <source>
        <dbReference type="EMBL" id="QJE97114.1"/>
    </source>
</evidence>
<feature type="transmembrane region" description="Helical" evidence="6">
    <location>
        <begin position="44"/>
        <end position="67"/>
    </location>
</feature>
<feature type="transmembrane region" description="Helical" evidence="6">
    <location>
        <begin position="364"/>
        <end position="386"/>
    </location>
</feature>
<keyword evidence="2" id="KW-1003">Cell membrane</keyword>
<evidence type="ECO:0000256" key="5">
    <source>
        <dbReference type="ARBA" id="ARBA00023136"/>
    </source>
</evidence>
<organism evidence="8 9">
    <name type="scientific">Luteolibacter luteus</name>
    <dbReference type="NCBI Taxonomy" id="2728835"/>
    <lineage>
        <taxon>Bacteria</taxon>
        <taxon>Pseudomonadati</taxon>
        <taxon>Verrucomicrobiota</taxon>
        <taxon>Verrucomicrobiia</taxon>
        <taxon>Verrucomicrobiales</taxon>
        <taxon>Verrucomicrobiaceae</taxon>
        <taxon>Luteolibacter</taxon>
    </lineage>
</organism>
<name>A0A858RKT5_9BACT</name>
<accession>A0A858RKT5</accession>
<dbReference type="CDD" id="cd17324">
    <property type="entry name" value="MFS_NepI_like"/>
    <property type="match status" value="1"/>
</dbReference>
<feature type="transmembrane region" description="Helical" evidence="6">
    <location>
        <begin position="272"/>
        <end position="292"/>
    </location>
</feature>
<dbReference type="AlphaFoldDB" id="A0A858RKT5"/>
<dbReference type="GO" id="GO:0005886">
    <property type="term" value="C:plasma membrane"/>
    <property type="evidence" value="ECO:0007669"/>
    <property type="project" value="UniProtKB-SubCell"/>
</dbReference>
<dbReference type="SUPFAM" id="SSF103473">
    <property type="entry name" value="MFS general substrate transporter"/>
    <property type="match status" value="1"/>
</dbReference>
<dbReference type="Gene3D" id="1.20.1250.20">
    <property type="entry name" value="MFS general substrate transporter like domains"/>
    <property type="match status" value="1"/>
</dbReference>
<dbReference type="InterPro" id="IPR050189">
    <property type="entry name" value="MFS_Efflux_Transporters"/>
</dbReference>
<dbReference type="Pfam" id="PF07690">
    <property type="entry name" value="MFS_1"/>
    <property type="match status" value="1"/>
</dbReference>
<dbReference type="KEGG" id="luo:HHL09_15405"/>
<dbReference type="GO" id="GO:0022857">
    <property type="term" value="F:transmembrane transporter activity"/>
    <property type="evidence" value="ECO:0007669"/>
    <property type="project" value="InterPro"/>
</dbReference>
<comment type="subcellular location">
    <subcellularLocation>
        <location evidence="1">Cell membrane</location>
        <topology evidence="1">Multi-pass membrane protein</topology>
    </subcellularLocation>
</comment>